<comment type="caution">
    <text evidence="1">The sequence shown here is derived from an EMBL/GenBank/DDBJ whole genome shotgun (WGS) entry which is preliminary data.</text>
</comment>
<name>A0A392W8C0_9FABA</name>
<organism evidence="1 2">
    <name type="scientific">Trifolium medium</name>
    <dbReference type="NCBI Taxonomy" id="97028"/>
    <lineage>
        <taxon>Eukaryota</taxon>
        <taxon>Viridiplantae</taxon>
        <taxon>Streptophyta</taxon>
        <taxon>Embryophyta</taxon>
        <taxon>Tracheophyta</taxon>
        <taxon>Spermatophyta</taxon>
        <taxon>Magnoliopsida</taxon>
        <taxon>eudicotyledons</taxon>
        <taxon>Gunneridae</taxon>
        <taxon>Pentapetalae</taxon>
        <taxon>rosids</taxon>
        <taxon>fabids</taxon>
        <taxon>Fabales</taxon>
        <taxon>Fabaceae</taxon>
        <taxon>Papilionoideae</taxon>
        <taxon>50 kb inversion clade</taxon>
        <taxon>NPAAA clade</taxon>
        <taxon>Hologalegina</taxon>
        <taxon>IRL clade</taxon>
        <taxon>Trifolieae</taxon>
        <taxon>Trifolium</taxon>
    </lineage>
</organism>
<proteinExistence type="predicted"/>
<evidence type="ECO:0000313" key="1">
    <source>
        <dbReference type="EMBL" id="MCI96884.1"/>
    </source>
</evidence>
<reference evidence="1 2" key="1">
    <citation type="journal article" date="2018" name="Front. Plant Sci.">
        <title>Red Clover (Trifolium pratense) and Zigzag Clover (T. medium) - A Picture of Genomic Similarities and Differences.</title>
        <authorList>
            <person name="Dluhosova J."/>
            <person name="Istvanek J."/>
            <person name="Nedelnik J."/>
            <person name="Repkova J."/>
        </authorList>
    </citation>
    <scope>NUCLEOTIDE SEQUENCE [LARGE SCALE GENOMIC DNA]</scope>
    <source>
        <strain evidence="2">cv. 10/8</strain>
        <tissue evidence="1">Leaf</tissue>
    </source>
</reference>
<dbReference type="AlphaFoldDB" id="A0A392W8C0"/>
<dbReference type="Proteomes" id="UP000265520">
    <property type="component" value="Unassembled WGS sequence"/>
</dbReference>
<sequence>MHKGPTIPSRFTTCFLDFLLPHSGQRDATLKTRNLSSHAFTHETSVEYHPT</sequence>
<dbReference type="EMBL" id="LXQA011427102">
    <property type="protein sequence ID" value="MCI96884.1"/>
    <property type="molecule type" value="Genomic_DNA"/>
</dbReference>
<protein>
    <submittedName>
        <fullName evidence="1">Uncharacterized protein</fullName>
    </submittedName>
</protein>
<keyword evidence="2" id="KW-1185">Reference proteome</keyword>
<evidence type="ECO:0000313" key="2">
    <source>
        <dbReference type="Proteomes" id="UP000265520"/>
    </source>
</evidence>
<feature type="non-terminal residue" evidence="1">
    <location>
        <position position="51"/>
    </location>
</feature>
<accession>A0A392W8C0</accession>